<dbReference type="HOGENOM" id="CLU_048230_1_0_6"/>
<proteinExistence type="predicted"/>
<dbReference type="InterPro" id="IPR011673">
    <property type="entry name" value="DUF1615"/>
</dbReference>
<sequence length="383" mass="42487">MHLKPPTRSTSLPAMTGLLRPGRGALSLALLLALAGCTAQRTQEPRPAEVRAQIVRLIPARIPDREGWATDIYAAFAAQDIAPSAENLCAVLAVTEQESTFQVNPPVPGLARIARKEIDRRADQLHIPEFLVRAALNLDSPGGKTYSERLGAVRTEQGLNAIFEDFIGMVPLGRQLFGRLNPVQTGGPMQVSIAFAESRARDYPYPVEDSIRHEVFSRRGGLYFGIAHLLGYPASYSRPLYRFADFNAGWYASRNAAFQDAVSRASGISLELDGDLIRHDSFTPGATELAVRSLGRKLDMGDTAIRRALEQGDRLDFEDSRLYKRVFALAERLERKPLPRAMLPGIKLQSPKITRNLTTAWFAKRVDERHRRCMARAAGKSRK</sequence>
<dbReference type="AlphaFoldDB" id="A0A0C4WP78"/>
<accession>A0A0C4WP78</accession>
<evidence type="ECO:0000313" key="2">
    <source>
        <dbReference type="Proteomes" id="UP000068210"/>
    </source>
</evidence>
<protein>
    <submittedName>
        <fullName evidence="1">Outer membrane lipoprotein</fullName>
    </submittedName>
</protein>
<dbReference type="Pfam" id="PF07759">
    <property type="entry name" value="DUF1615"/>
    <property type="match status" value="1"/>
</dbReference>
<dbReference type="STRING" id="1328314.Achr_4210"/>
<dbReference type="EMBL" id="CP010415">
    <property type="protein sequence ID" value="AJE19927.1"/>
    <property type="molecule type" value="Genomic_DNA"/>
</dbReference>
<reference evidence="1 2" key="1">
    <citation type="journal article" date="2015" name="PLoS ONE">
        <title>Azotobacter Genomes: The Genome of Azotobacter chroococcum NCIMB 8003 (ATCC 4412).</title>
        <authorList>
            <person name="Robson R.L."/>
            <person name="Jones R."/>
            <person name="Robson R.M."/>
            <person name="Schwartz A."/>
            <person name="Richardson T.H."/>
        </authorList>
    </citation>
    <scope>NUCLEOTIDE SEQUENCE [LARGE SCALE GENOMIC DNA]</scope>
    <source>
        <strain evidence="1 2">NCIMB 8003</strain>
    </source>
</reference>
<keyword evidence="2" id="KW-1185">Reference proteome</keyword>
<organism evidence="1 2">
    <name type="scientific">Azotobacter chroococcum NCIMB 8003</name>
    <dbReference type="NCBI Taxonomy" id="1328314"/>
    <lineage>
        <taxon>Bacteria</taxon>
        <taxon>Pseudomonadati</taxon>
        <taxon>Pseudomonadota</taxon>
        <taxon>Gammaproteobacteria</taxon>
        <taxon>Pseudomonadales</taxon>
        <taxon>Pseudomonadaceae</taxon>
        <taxon>Azotobacter</taxon>
    </lineage>
</organism>
<dbReference type="KEGG" id="acx:Achr_4210"/>
<dbReference type="Proteomes" id="UP000068210">
    <property type="component" value="Chromosome"/>
</dbReference>
<evidence type="ECO:0000313" key="1">
    <source>
        <dbReference type="EMBL" id="AJE19927.1"/>
    </source>
</evidence>
<gene>
    <name evidence="1" type="ORF">Achr_4210</name>
</gene>
<keyword evidence="1" id="KW-0449">Lipoprotein</keyword>
<name>A0A0C4WP78_9GAMM</name>